<evidence type="ECO:0000256" key="2">
    <source>
        <dbReference type="ARBA" id="ARBA00022801"/>
    </source>
</evidence>
<feature type="signal peptide" evidence="4">
    <location>
        <begin position="1"/>
        <end position="21"/>
    </location>
</feature>
<dbReference type="InterPro" id="IPR017853">
    <property type="entry name" value="GH"/>
</dbReference>
<dbReference type="PROSITE" id="PS00653">
    <property type="entry name" value="GLYCOSYL_HYDROL_F1_2"/>
    <property type="match status" value="1"/>
</dbReference>
<evidence type="ECO:0000256" key="1">
    <source>
        <dbReference type="ARBA" id="ARBA00010838"/>
    </source>
</evidence>
<dbReference type="PRINTS" id="PR00131">
    <property type="entry name" value="GLHYDRLASE1"/>
</dbReference>
<evidence type="ECO:0000313" key="5">
    <source>
        <dbReference type="EMBL" id="KAK9077506.1"/>
    </source>
</evidence>
<dbReference type="Gene3D" id="3.20.20.80">
    <property type="entry name" value="Glycosidases"/>
    <property type="match status" value="2"/>
</dbReference>
<comment type="caution">
    <text evidence="5">The sequence shown here is derived from an EMBL/GenBank/DDBJ whole genome shotgun (WGS) entry which is preliminary data.</text>
</comment>
<keyword evidence="3" id="KW-0326">Glycosidase</keyword>
<protein>
    <recommendedName>
        <fullName evidence="7">Beta-glucosidase</fullName>
    </recommendedName>
</protein>
<dbReference type="SUPFAM" id="SSF51445">
    <property type="entry name" value="(Trans)glycosidases"/>
    <property type="match status" value="2"/>
</dbReference>
<dbReference type="Pfam" id="PF00232">
    <property type="entry name" value="Glyco_hydro_1"/>
    <property type="match status" value="1"/>
</dbReference>
<dbReference type="InterPro" id="IPR001360">
    <property type="entry name" value="Glyco_hydro_1"/>
</dbReference>
<dbReference type="FunFam" id="3.20.20.80:FF:000020">
    <property type="entry name" value="Beta-glucosidase 12"/>
    <property type="match status" value="2"/>
</dbReference>
<dbReference type="AlphaFoldDB" id="A0AAP0HA80"/>
<evidence type="ECO:0000313" key="6">
    <source>
        <dbReference type="Proteomes" id="UP001408789"/>
    </source>
</evidence>
<keyword evidence="4" id="KW-0732">Signal</keyword>
<keyword evidence="2" id="KW-0378">Hydrolase</keyword>
<dbReference type="PANTHER" id="PTHR10353">
    <property type="entry name" value="GLYCOSYL HYDROLASE"/>
    <property type="match status" value="1"/>
</dbReference>
<dbReference type="Proteomes" id="UP001408789">
    <property type="component" value="Unassembled WGS sequence"/>
</dbReference>
<feature type="chain" id="PRO_5042987351" description="Beta-glucosidase" evidence="4">
    <location>
        <begin position="22"/>
        <end position="915"/>
    </location>
</feature>
<dbReference type="InterPro" id="IPR033132">
    <property type="entry name" value="GH_1_N_CS"/>
</dbReference>
<reference evidence="5 6" key="1">
    <citation type="submission" date="2024-04" db="EMBL/GenBank/DDBJ databases">
        <title>The reference genome of an endangered Asteraceae, Deinandra increscens subsp. villosa, native to the Central Coast of California.</title>
        <authorList>
            <person name="Guilliams M."/>
            <person name="Hasenstab-Lehman K."/>
            <person name="Meyer R."/>
            <person name="Mcevoy S."/>
        </authorList>
    </citation>
    <scope>NUCLEOTIDE SEQUENCE [LARGE SCALE GENOMIC DNA]</scope>
    <source>
        <tissue evidence="5">Leaf</tissue>
    </source>
</reference>
<comment type="similarity">
    <text evidence="1">Belongs to the glycosyl hydrolase 1 family.</text>
</comment>
<dbReference type="GO" id="GO:0008422">
    <property type="term" value="F:beta-glucosidase activity"/>
    <property type="evidence" value="ECO:0007669"/>
    <property type="project" value="TreeGrafter"/>
</dbReference>
<dbReference type="EMBL" id="JBCNJP010000007">
    <property type="protein sequence ID" value="KAK9077506.1"/>
    <property type="molecule type" value="Genomic_DNA"/>
</dbReference>
<sequence>MKSSTISLVLFLISAASPLFAASNNGDSRSKLQENNEPHVKRSDFPPGFLFGAATSAYQVEGAYNEDAKSLSNWDVFSHSTGSSNGENGDIADDHYHLFLGDIDAMHSLGLDSYRFSISWTRILPRGRFGKVNPAGIIFYNKIIDNLILKGIKPFVTLNHNDFPQELEDKYGSWLSPEMQQDFLYLAEVCFKSFGDRVKYWVTINEPNMFVELAYELGMFPPFRCSEPFGNCLHGNSDVEPLIAMHNMLLAHGRAAKLYHENFQPKQGGLIGLVVHCFMYEPLTDSELDREAAKRAFAFDMGWPLDPVVFGDYPEEMHKYLGSKLPSFSLEEKKFMKNSIDFIGINHYSTLYSKDCTNSSCSTVGNSSIQGFVEKVVERDGVLIGEPTGLDYLFVVPRGMEEIVNLIKLRYNNKPMFITENGYSSPDLKEQRVSKLLNDVKRVEFHESYLASLAKSMRDGADVRGYFVWSLMDSYEWLEGYNGDIDAMHSLGLDSYRFSISWTRILPRGRLGEVNPAGIIFYNKIIDNLILKGIEPFVTLNHNDFPQELEDRYGSWLSPEMQEDFLYLAEVCFKSFGDRVKYWVTINEPNMFIELAYEQGIFPPSRCSEPFGNCLSGNSDVEPLIAMHNMLLAHGRAAKLYHENFQPKQGGLIGLVAHCFMFEPLTGSELDHEAAKRAFAFNVGWPLDPAVFGDYPEEMHKYLGSKLPSFSLEEKKFMKNSTDFIGINHYTALYSKDCTNSSCSAIGNSSIQGFVEKVVERDGVLIGEPTGLDYLFVVPRGMEEIVNLIKIRYNNKPMIITENGYSSPDLQEQQVSELLNDVKRVEFHESYLASLAKSMRDGADVRGYFVWSLMDSYEWLEGYNVRFGLYYVDRKTLTRVPKLSARWYKNFLTNNSGLIYQNASREERLFGKDVI</sequence>
<keyword evidence="6" id="KW-1185">Reference proteome</keyword>
<proteinExistence type="inferred from homology"/>
<accession>A0AAP0HA80</accession>
<gene>
    <name evidence="5" type="ORF">SSX86_005843</name>
</gene>
<dbReference type="PANTHER" id="PTHR10353:SF268">
    <property type="entry name" value="BETA-GLUCOSIDASE"/>
    <property type="match status" value="1"/>
</dbReference>
<evidence type="ECO:0000256" key="4">
    <source>
        <dbReference type="SAM" id="SignalP"/>
    </source>
</evidence>
<organism evidence="5 6">
    <name type="scientific">Deinandra increscens subsp. villosa</name>
    <dbReference type="NCBI Taxonomy" id="3103831"/>
    <lineage>
        <taxon>Eukaryota</taxon>
        <taxon>Viridiplantae</taxon>
        <taxon>Streptophyta</taxon>
        <taxon>Embryophyta</taxon>
        <taxon>Tracheophyta</taxon>
        <taxon>Spermatophyta</taxon>
        <taxon>Magnoliopsida</taxon>
        <taxon>eudicotyledons</taxon>
        <taxon>Gunneridae</taxon>
        <taxon>Pentapetalae</taxon>
        <taxon>asterids</taxon>
        <taxon>campanulids</taxon>
        <taxon>Asterales</taxon>
        <taxon>Asteraceae</taxon>
        <taxon>Asteroideae</taxon>
        <taxon>Heliantheae alliance</taxon>
        <taxon>Madieae</taxon>
        <taxon>Madiinae</taxon>
        <taxon>Deinandra</taxon>
    </lineage>
</organism>
<name>A0AAP0HA80_9ASTR</name>
<evidence type="ECO:0008006" key="7">
    <source>
        <dbReference type="Google" id="ProtNLM"/>
    </source>
</evidence>
<dbReference type="GO" id="GO:0005975">
    <property type="term" value="P:carbohydrate metabolic process"/>
    <property type="evidence" value="ECO:0007669"/>
    <property type="project" value="InterPro"/>
</dbReference>
<evidence type="ECO:0000256" key="3">
    <source>
        <dbReference type="ARBA" id="ARBA00023295"/>
    </source>
</evidence>